<keyword evidence="2" id="KW-1133">Transmembrane helix</keyword>
<dbReference type="GO" id="GO:0004659">
    <property type="term" value="F:prenyltransferase activity"/>
    <property type="evidence" value="ECO:0007669"/>
    <property type="project" value="InterPro"/>
</dbReference>
<dbReference type="Proteomes" id="UP000233551">
    <property type="component" value="Unassembled WGS sequence"/>
</dbReference>
<gene>
    <name evidence="3" type="ORF">CRG98_016243</name>
</gene>
<accession>A0A2I0K480</accession>
<feature type="transmembrane region" description="Helical" evidence="2">
    <location>
        <begin position="27"/>
        <end position="48"/>
    </location>
</feature>
<dbReference type="GO" id="GO:0042372">
    <property type="term" value="P:phylloquinone biosynthetic process"/>
    <property type="evidence" value="ECO:0007669"/>
    <property type="project" value="TreeGrafter"/>
</dbReference>
<keyword evidence="4" id="KW-1185">Reference proteome</keyword>
<reference evidence="3 4" key="1">
    <citation type="submission" date="2017-11" db="EMBL/GenBank/DDBJ databases">
        <title>De-novo sequencing of pomegranate (Punica granatum L.) genome.</title>
        <authorList>
            <person name="Akparov Z."/>
            <person name="Amiraslanov A."/>
            <person name="Hajiyeva S."/>
            <person name="Abbasov M."/>
            <person name="Kaur K."/>
            <person name="Hamwieh A."/>
            <person name="Solovyev V."/>
            <person name="Salamov A."/>
            <person name="Braich B."/>
            <person name="Kosarev P."/>
            <person name="Mahmoud A."/>
            <person name="Hajiyev E."/>
            <person name="Babayeva S."/>
            <person name="Izzatullayeva V."/>
            <person name="Mammadov A."/>
            <person name="Mammadov A."/>
            <person name="Sharifova S."/>
            <person name="Ojaghi J."/>
            <person name="Eynullazada K."/>
            <person name="Bayramov B."/>
            <person name="Abdulazimova A."/>
            <person name="Shahmuradov I."/>
        </authorList>
    </citation>
    <scope>NUCLEOTIDE SEQUENCE [LARGE SCALE GENOMIC DNA]</scope>
    <source>
        <strain evidence="4">cv. AG2017</strain>
        <tissue evidence="3">Leaf</tissue>
    </source>
</reference>
<dbReference type="PANTHER" id="PTHR13929:SF0">
    <property type="entry name" value="UBIA PRENYLTRANSFERASE DOMAIN-CONTAINING PROTEIN 1"/>
    <property type="match status" value="1"/>
</dbReference>
<keyword evidence="2" id="KW-0472">Membrane</keyword>
<name>A0A2I0K480_PUNGR</name>
<evidence type="ECO:0000256" key="1">
    <source>
        <dbReference type="ARBA" id="ARBA00022679"/>
    </source>
</evidence>
<organism evidence="3 4">
    <name type="scientific">Punica granatum</name>
    <name type="common">Pomegranate</name>
    <dbReference type="NCBI Taxonomy" id="22663"/>
    <lineage>
        <taxon>Eukaryota</taxon>
        <taxon>Viridiplantae</taxon>
        <taxon>Streptophyta</taxon>
        <taxon>Embryophyta</taxon>
        <taxon>Tracheophyta</taxon>
        <taxon>Spermatophyta</taxon>
        <taxon>Magnoliopsida</taxon>
        <taxon>eudicotyledons</taxon>
        <taxon>Gunneridae</taxon>
        <taxon>Pentapetalae</taxon>
        <taxon>rosids</taxon>
        <taxon>malvids</taxon>
        <taxon>Myrtales</taxon>
        <taxon>Lythraceae</taxon>
        <taxon>Punica</taxon>
    </lineage>
</organism>
<evidence type="ECO:0000313" key="3">
    <source>
        <dbReference type="EMBL" id="PKI63355.1"/>
    </source>
</evidence>
<dbReference type="AlphaFoldDB" id="A0A2I0K480"/>
<keyword evidence="1" id="KW-0808">Transferase</keyword>
<proteinExistence type="predicted"/>
<keyword evidence="2" id="KW-0812">Transmembrane</keyword>
<protein>
    <submittedName>
        <fullName evidence="3">Uncharacterized protein</fullName>
    </submittedName>
</protein>
<dbReference type="STRING" id="22663.A0A2I0K480"/>
<sequence length="330" mass="37073">MSTTSCNVNNFPGPYGLMKQSHRRRHLLAFSSQIYMLIFLLRLCYMGVLRSFYCTSRGVIRTAQQKSHARGRTPNDTVKLYMDDVSTLAGTGLIFRAQLTVMEVEHNDVYDFDTGADKNKKESVVNLAGSMVDAHPRLHRPDMGLTGSRKHPFGFVTGCCNSVRLYIPGPTVSIKLPWLGRALVLASGPFAYFSQGSTSGPSYLPLDGTILCSSLFVGFTSSLILFCSHFHQFLCALTLPMGNRVITYVEENHEVSREINETFMAIDVTKRLIALGRTFIEEISWIHCLDFHWFEQDKRLIFMAKYYCVKLHALFGVALAVGLVVARKMA</sequence>
<evidence type="ECO:0000313" key="4">
    <source>
        <dbReference type="Proteomes" id="UP000233551"/>
    </source>
</evidence>
<dbReference type="InterPro" id="IPR026046">
    <property type="entry name" value="UBIAD1"/>
</dbReference>
<evidence type="ECO:0000256" key="2">
    <source>
        <dbReference type="SAM" id="Phobius"/>
    </source>
</evidence>
<feature type="transmembrane region" description="Helical" evidence="2">
    <location>
        <begin position="309"/>
        <end position="326"/>
    </location>
</feature>
<dbReference type="PANTHER" id="PTHR13929">
    <property type="entry name" value="1,4-DIHYDROXY-2-NAPHTHOATE OCTAPRENYLTRANSFERASE"/>
    <property type="match status" value="1"/>
</dbReference>
<comment type="caution">
    <text evidence="3">The sequence shown here is derived from an EMBL/GenBank/DDBJ whole genome shotgun (WGS) entry which is preliminary data.</text>
</comment>
<dbReference type="EMBL" id="PGOL01000891">
    <property type="protein sequence ID" value="PKI63355.1"/>
    <property type="molecule type" value="Genomic_DNA"/>
</dbReference>